<accession>F2JHL6</accession>
<reference evidence="1 2" key="1">
    <citation type="journal article" date="2011" name="J. Bacteriol.">
        <title>Complete genome sequence of the cellulose-degrading bacterium Cellulosilyticum lentocellum.</title>
        <authorList>
            <consortium name="US DOE Joint Genome Institute"/>
            <person name="Miller D.A."/>
            <person name="Suen G."/>
            <person name="Bruce D."/>
            <person name="Copeland A."/>
            <person name="Cheng J.F."/>
            <person name="Detter C."/>
            <person name="Goodwin L.A."/>
            <person name="Han C.S."/>
            <person name="Hauser L.J."/>
            <person name="Land M.L."/>
            <person name="Lapidus A."/>
            <person name="Lucas S."/>
            <person name="Meincke L."/>
            <person name="Pitluck S."/>
            <person name="Tapia R."/>
            <person name="Teshima H."/>
            <person name="Woyke T."/>
            <person name="Fox B.G."/>
            <person name="Angert E.R."/>
            <person name="Currie C.R."/>
        </authorList>
    </citation>
    <scope>NUCLEOTIDE SEQUENCE [LARGE SCALE GENOMIC DNA]</scope>
    <source>
        <strain evidence="2">ATCC 49066 / DSM 5427 / NCIMB 11756 / RHM5</strain>
    </source>
</reference>
<evidence type="ECO:0000313" key="1">
    <source>
        <dbReference type="EMBL" id="ADZ84255.1"/>
    </source>
</evidence>
<dbReference type="EMBL" id="CP002582">
    <property type="protein sequence ID" value="ADZ84255.1"/>
    <property type="molecule type" value="Genomic_DNA"/>
</dbReference>
<protein>
    <recommendedName>
        <fullName evidence="3">DUF2383 domain-containing protein</fullName>
    </recommendedName>
</protein>
<dbReference type="RefSeq" id="WP_013657548.1">
    <property type="nucleotide sequence ID" value="NC_015275.1"/>
</dbReference>
<proteinExistence type="predicted"/>
<dbReference type="HOGENOM" id="CLU_143970_0_0_9"/>
<keyword evidence="2" id="KW-1185">Reference proteome</keyword>
<sequence length="144" mass="16255">MANQDTIKLLKECNAGAKMAVTSIDEVLESIKSESLKKILVDSKKAHEDWGDKTHVLLSEYHDEEKEPNPIAKVMSWLKVNVKLMQNECDAEVADLITDGCNMGIKSLCKYMNKYKEADQESISIAKQLVTLEESLAVELRHFL</sequence>
<dbReference type="eggNOG" id="ENOG5032QT8">
    <property type="taxonomic scope" value="Bacteria"/>
</dbReference>
<dbReference type="KEGG" id="cle:Clole_2549"/>
<name>F2JHL6_CELLD</name>
<evidence type="ECO:0000313" key="2">
    <source>
        <dbReference type="Proteomes" id="UP000008467"/>
    </source>
</evidence>
<evidence type="ECO:0008006" key="3">
    <source>
        <dbReference type="Google" id="ProtNLM"/>
    </source>
</evidence>
<gene>
    <name evidence="1" type="ordered locus">Clole_2549</name>
</gene>
<dbReference type="Proteomes" id="UP000008467">
    <property type="component" value="Chromosome"/>
</dbReference>
<organism evidence="1 2">
    <name type="scientific">Cellulosilyticum lentocellum (strain ATCC 49066 / DSM 5427 / NCIMB 11756 / RHM5)</name>
    <name type="common">Clostridium lentocellum</name>
    <dbReference type="NCBI Taxonomy" id="642492"/>
    <lineage>
        <taxon>Bacteria</taxon>
        <taxon>Bacillati</taxon>
        <taxon>Bacillota</taxon>
        <taxon>Clostridia</taxon>
        <taxon>Lachnospirales</taxon>
        <taxon>Cellulosilyticaceae</taxon>
        <taxon>Cellulosilyticum</taxon>
    </lineage>
</organism>
<dbReference type="STRING" id="642492.Clole_2549"/>
<dbReference type="AlphaFoldDB" id="F2JHL6"/>